<evidence type="ECO:0000256" key="2">
    <source>
        <dbReference type="PROSITE-ProRule" id="PRU00176"/>
    </source>
</evidence>
<gene>
    <name evidence="5" type="ORF">BGZ99_005540</name>
</gene>
<dbReference type="PROSITE" id="PS50102">
    <property type="entry name" value="RRM"/>
    <property type="match status" value="1"/>
</dbReference>
<dbReference type="Pfam" id="PF00076">
    <property type="entry name" value="RRM_1"/>
    <property type="match status" value="1"/>
</dbReference>
<evidence type="ECO:0000256" key="3">
    <source>
        <dbReference type="SAM" id="MobiDB-lite"/>
    </source>
</evidence>
<dbReference type="InterPro" id="IPR012677">
    <property type="entry name" value="Nucleotide-bd_a/b_plait_sf"/>
</dbReference>
<dbReference type="SMART" id="SM00360">
    <property type="entry name" value="RRM"/>
    <property type="match status" value="1"/>
</dbReference>
<dbReference type="InterPro" id="IPR035979">
    <property type="entry name" value="RBD_domain_sf"/>
</dbReference>
<dbReference type="PANTHER" id="PTHR48037:SF1">
    <property type="entry name" value="RRM DOMAIN-CONTAINING PROTEIN"/>
    <property type="match status" value="1"/>
</dbReference>
<dbReference type="EMBL" id="JAAAIP010000036">
    <property type="protein sequence ID" value="KAG0328357.1"/>
    <property type="molecule type" value="Genomic_DNA"/>
</dbReference>
<feature type="region of interest" description="Disordered" evidence="3">
    <location>
        <begin position="1"/>
        <end position="50"/>
    </location>
</feature>
<dbReference type="CDD" id="cd12347">
    <property type="entry name" value="RRM_PPIE"/>
    <property type="match status" value="1"/>
</dbReference>
<keyword evidence="1 2" id="KW-0694">RNA-binding</keyword>
<dbReference type="SUPFAM" id="SSF54928">
    <property type="entry name" value="RNA-binding domain, RBD"/>
    <property type="match status" value="1"/>
</dbReference>
<accession>A0A9P6RSJ9</accession>
<evidence type="ECO:0000313" key="5">
    <source>
        <dbReference type="EMBL" id="KAG0328357.1"/>
    </source>
</evidence>
<proteinExistence type="predicted"/>
<reference evidence="5" key="1">
    <citation type="journal article" date="2020" name="Fungal Divers.">
        <title>Resolving the Mortierellaceae phylogeny through synthesis of multi-gene phylogenetics and phylogenomics.</title>
        <authorList>
            <person name="Vandepol N."/>
            <person name="Liber J."/>
            <person name="Desiro A."/>
            <person name="Na H."/>
            <person name="Kennedy M."/>
            <person name="Barry K."/>
            <person name="Grigoriev I.V."/>
            <person name="Miller A.N."/>
            <person name="O'Donnell K."/>
            <person name="Stajich J.E."/>
            <person name="Bonito G."/>
        </authorList>
    </citation>
    <scope>NUCLEOTIDE SEQUENCE</scope>
    <source>
        <strain evidence="5">REB-010B</strain>
    </source>
</reference>
<evidence type="ECO:0000259" key="4">
    <source>
        <dbReference type="PROSITE" id="PS50102"/>
    </source>
</evidence>
<dbReference type="AlphaFoldDB" id="A0A9P6RSJ9"/>
<name>A0A9P6RSJ9_9FUNG</name>
<feature type="compositionally biased region" description="Polar residues" evidence="3">
    <location>
        <begin position="175"/>
        <end position="194"/>
    </location>
</feature>
<feature type="compositionally biased region" description="Polar residues" evidence="3">
    <location>
        <begin position="39"/>
        <end position="49"/>
    </location>
</feature>
<organism evidence="5 6">
    <name type="scientific">Dissophora globulifera</name>
    <dbReference type="NCBI Taxonomy" id="979702"/>
    <lineage>
        <taxon>Eukaryota</taxon>
        <taxon>Fungi</taxon>
        <taxon>Fungi incertae sedis</taxon>
        <taxon>Mucoromycota</taxon>
        <taxon>Mortierellomycotina</taxon>
        <taxon>Mortierellomycetes</taxon>
        <taxon>Mortierellales</taxon>
        <taxon>Mortierellaceae</taxon>
        <taxon>Dissophora</taxon>
    </lineage>
</organism>
<keyword evidence="6" id="KW-1185">Reference proteome</keyword>
<dbReference type="GO" id="GO:0003723">
    <property type="term" value="F:RNA binding"/>
    <property type="evidence" value="ECO:0007669"/>
    <property type="project" value="UniProtKB-UniRule"/>
</dbReference>
<dbReference type="InterPro" id="IPR034168">
    <property type="entry name" value="PPIE_RRM"/>
</dbReference>
<dbReference type="InterPro" id="IPR000504">
    <property type="entry name" value="RRM_dom"/>
</dbReference>
<dbReference type="OrthoDB" id="407442at2759"/>
<sequence>MHQKRAASQPSSTCKDRNKDLAVLSTSKSVSTALPHEPASSTPLLQTSPMAAKDNTKSTLYIGGLDDQVTPQVLHAAFVPFGEITHIEIPPDPTSNAPHRGFGFIEFDLPADAQAAQDNMHLSELFGKTIKVNLAKPLKGGSGLGGGMGRGPEKAIWADEEWLKQNVLGEDPIASQEQQDGLSGPTATAGPSTS</sequence>
<feature type="domain" description="RRM" evidence="4">
    <location>
        <begin position="58"/>
        <end position="137"/>
    </location>
</feature>
<dbReference type="Proteomes" id="UP000738325">
    <property type="component" value="Unassembled WGS sequence"/>
</dbReference>
<comment type="caution">
    <text evidence="5">The sequence shown here is derived from an EMBL/GenBank/DDBJ whole genome shotgun (WGS) entry which is preliminary data.</text>
</comment>
<dbReference type="PANTHER" id="PTHR48037">
    <property type="entry name" value="ATPASE E1"/>
    <property type="match status" value="1"/>
</dbReference>
<evidence type="ECO:0000256" key="1">
    <source>
        <dbReference type="ARBA" id="ARBA00022884"/>
    </source>
</evidence>
<feature type="compositionally biased region" description="Polar residues" evidence="3">
    <location>
        <begin position="1"/>
        <end position="13"/>
    </location>
</feature>
<dbReference type="Gene3D" id="3.30.70.330">
    <property type="match status" value="1"/>
</dbReference>
<evidence type="ECO:0000313" key="6">
    <source>
        <dbReference type="Proteomes" id="UP000738325"/>
    </source>
</evidence>
<feature type="region of interest" description="Disordered" evidence="3">
    <location>
        <begin position="167"/>
        <end position="194"/>
    </location>
</feature>
<protein>
    <recommendedName>
        <fullName evidence="4">RRM domain-containing protein</fullName>
    </recommendedName>
</protein>